<reference evidence="1" key="1">
    <citation type="journal article" date="2015" name="Nature">
        <title>Complex archaea that bridge the gap between prokaryotes and eukaryotes.</title>
        <authorList>
            <person name="Spang A."/>
            <person name="Saw J.H."/>
            <person name="Jorgensen S.L."/>
            <person name="Zaremba-Niedzwiedzka K."/>
            <person name="Martijn J."/>
            <person name="Lind A.E."/>
            <person name="van Eijk R."/>
            <person name="Schleper C."/>
            <person name="Guy L."/>
            <person name="Ettema T.J."/>
        </authorList>
    </citation>
    <scope>NUCLEOTIDE SEQUENCE</scope>
</reference>
<dbReference type="SUPFAM" id="SSF52402">
    <property type="entry name" value="Adenine nucleotide alpha hydrolases-like"/>
    <property type="match status" value="1"/>
</dbReference>
<evidence type="ECO:0000313" key="1">
    <source>
        <dbReference type="EMBL" id="KKN80495.1"/>
    </source>
</evidence>
<evidence type="ECO:0008006" key="2">
    <source>
        <dbReference type="Google" id="ProtNLM"/>
    </source>
</evidence>
<comment type="caution">
    <text evidence="1">The sequence shown here is derived from an EMBL/GenBank/DDBJ whole genome shotgun (WGS) entry which is preliminary data.</text>
</comment>
<gene>
    <name evidence="1" type="ORF">LCGC14_0329400</name>
</gene>
<sequence>MSTMNNPKFEAAITRIEELFMDGIPIAVSTSSGKDSSVLMDITLHAALRAKSKGIFPRILATNSDTGVENPEISMHVLKDSQRLLKFADKHGLDLDFQIARPNLNDEWAVGIFSGRCLPSFPTTNSDCTTDLKIKPMKRLRKKMLNDVAGKSGKEVVTLVGTRYSESVARGKKMEKRKETHLSPMRNKDGDLVFAAIADFETDDVWEWIGYVRSGLIESYSDFEDLTRIYADSGASGCAVISDSITESLKSQRGNSCTARSGCITCLRVGKTDKSLENMIQSDREKYGYMVNANRLRNFMFKTQWDYSRRNWVGRTLTDDGCLKIRPDTYSPEMCLDLLRYALTIDAEEQEAAYAAGLSLPRFQLISFEGLIAIDALWSLQGMHRPFQAIVEYKDIFENGVRYPVPDIDYVKRTPMPKTKYFKVEGDAYSQGVFDGLRMIEMEFFDPSHCMGVRTLKNGKVVMDVETESSFDVDFEGAVLAIDFEYDRMMDIRSDTTLSRGYTRGYKWWVSMGVVSLSPQQLSLHDAILRRTVVKEGLGLVGPGIDVEELLSRSFYPEKIDSKTAEIINVIPMQLDMFEAA</sequence>
<organism evidence="1">
    <name type="scientific">marine sediment metagenome</name>
    <dbReference type="NCBI Taxonomy" id="412755"/>
    <lineage>
        <taxon>unclassified sequences</taxon>
        <taxon>metagenomes</taxon>
        <taxon>ecological metagenomes</taxon>
    </lineage>
</organism>
<dbReference type="InterPro" id="IPR014729">
    <property type="entry name" value="Rossmann-like_a/b/a_fold"/>
</dbReference>
<dbReference type="EMBL" id="LAZR01000230">
    <property type="protein sequence ID" value="KKN80495.1"/>
    <property type="molecule type" value="Genomic_DNA"/>
</dbReference>
<dbReference type="Gene3D" id="3.40.50.620">
    <property type="entry name" value="HUPs"/>
    <property type="match status" value="1"/>
</dbReference>
<proteinExistence type="predicted"/>
<name>A0A0F9TGX8_9ZZZZ</name>
<accession>A0A0F9TGX8</accession>
<dbReference type="AlphaFoldDB" id="A0A0F9TGX8"/>
<protein>
    <recommendedName>
        <fullName evidence="2">Phosphoadenosine phosphosulphate reductase domain-containing protein</fullName>
    </recommendedName>
</protein>